<evidence type="ECO:0000256" key="4">
    <source>
        <dbReference type="ARBA" id="ARBA00022679"/>
    </source>
</evidence>
<keyword evidence="11" id="KW-1185">Reference proteome</keyword>
<feature type="transmembrane region" description="Helical" evidence="8">
    <location>
        <begin position="225"/>
        <end position="244"/>
    </location>
</feature>
<feature type="transmembrane region" description="Helical" evidence="8">
    <location>
        <begin position="313"/>
        <end position="331"/>
    </location>
</feature>
<dbReference type="PANTHER" id="PTHR33908">
    <property type="entry name" value="MANNOSYLTRANSFERASE YKCB-RELATED"/>
    <property type="match status" value="1"/>
</dbReference>
<feature type="transmembrane region" description="Helical" evidence="8">
    <location>
        <begin position="431"/>
        <end position="449"/>
    </location>
</feature>
<evidence type="ECO:0000313" key="11">
    <source>
        <dbReference type="Proteomes" id="UP001238179"/>
    </source>
</evidence>
<keyword evidence="4" id="KW-0808">Transferase</keyword>
<dbReference type="InterPro" id="IPR038731">
    <property type="entry name" value="RgtA/B/C-like"/>
</dbReference>
<feature type="transmembrane region" description="Helical" evidence="8">
    <location>
        <begin position="192"/>
        <end position="213"/>
    </location>
</feature>
<reference evidence="11" key="1">
    <citation type="journal article" date="2023" name="Int. J. Syst. Evol. Microbiol.">
        <title>Mesoterricola silvestris gen. nov., sp. nov., Mesoterricola sediminis sp. nov., Geothrix oryzae sp. nov., Geothrix edaphica sp. nov., Geothrix rubra sp. nov., and Geothrix limicola sp. nov., six novel members of Acidobacteriota isolated from soils.</title>
        <authorList>
            <person name="Itoh H."/>
            <person name="Sugisawa Y."/>
            <person name="Mise K."/>
            <person name="Xu Z."/>
            <person name="Kuniyasu M."/>
            <person name="Ushijima N."/>
            <person name="Kawano K."/>
            <person name="Kobayashi E."/>
            <person name="Shiratori Y."/>
            <person name="Masuda Y."/>
            <person name="Senoo K."/>
        </authorList>
    </citation>
    <scope>NUCLEOTIDE SEQUENCE [LARGE SCALE GENOMIC DNA]</scope>
    <source>
        <strain evidence="11">W79</strain>
    </source>
</reference>
<evidence type="ECO:0000256" key="6">
    <source>
        <dbReference type="ARBA" id="ARBA00022989"/>
    </source>
</evidence>
<feature type="transmembrane region" description="Helical" evidence="8">
    <location>
        <begin position="101"/>
        <end position="121"/>
    </location>
</feature>
<protein>
    <recommendedName>
        <fullName evidence="9">Glycosyltransferase RgtA/B/C/D-like domain-containing protein</fullName>
    </recommendedName>
</protein>
<dbReference type="PANTHER" id="PTHR33908:SF3">
    <property type="entry name" value="UNDECAPRENYL PHOSPHATE-ALPHA-4-AMINO-4-DEOXY-L-ARABINOSE ARABINOSYL TRANSFERASE"/>
    <property type="match status" value="1"/>
</dbReference>
<keyword evidence="2" id="KW-1003">Cell membrane</keyword>
<feature type="transmembrane region" description="Helical" evidence="8">
    <location>
        <begin position="401"/>
        <end position="419"/>
    </location>
</feature>
<evidence type="ECO:0000256" key="5">
    <source>
        <dbReference type="ARBA" id="ARBA00022692"/>
    </source>
</evidence>
<keyword evidence="7 8" id="KW-0472">Membrane</keyword>
<dbReference type="EMBL" id="AP027080">
    <property type="protein sequence ID" value="BDU70994.1"/>
    <property type="molecule type" value="Genomic_DNA"/>
</dbReference>
<evidence type="ECO:0000313" key="10">
    <source>
        <dbReference type="EMBL" id="BDU70994.1"/>
    </source>
</evidence>
<dbReference type="RefSeq" id="WP_316413891.1">
    <property type="nucleotide sequence ID" value="NZ_AP027080.1"/>
</dbReference>
<dbReference type="GO" id="GO:0009103">
    <property type="term" value="P:lipopolysaccharide biosynthetic process"/>
    <property type="evidence" value="ECO:0007669"/>
    <property type="project" value="UniProtKB-ARBA"/>
</dbReference>
<feature type="transmembrane region" description="Helical" evidence="8">
    <location>
        <begin position="370"/>
        <end position="389"/>
    </location>
</feature>
<keyword evidence="5 8" id="KW-0812">Transmembrane</keyword>
<evidence type="ECO:0000256" key="8">
    <source>
        <dbReference type="SAM" id="Phobius"/>
    </source>
</evidence>
<dbReference type="GO" id="GO:0010041">
    <property type="term" value="P:response to iron(III) ion"/>
    <property type="evidence" value="ECO:0007669"/>
    <property type="project" value="TreeGrafter"/>
</dbReference>
<gene>
    <name evidence="10" type="ORF">METEAL_01680</name>
</gene>
<evidence type="ECO:0000256" key="1">
    <source>
        <dbReference type="ARBA" id="ARBA00004651"/>
    </source>
</evidence>
<feature type="transmembrane region" description="Helical" evidence="8">
    <location>
        <begin position="152"/>
        <end position="172"/>
    </location>
</feature>
<dbReference type="GO" id="GO:0016763">
    <property type="term" value="F:pentosyltransferase activity"/>
    <property type="evidence" value="ECO:0007669"/>
    <property type="project" value="TreeGrafter"/>
</dbReference>
<feature type="domain" description="Glycosyltransferase RgtA/B/C/D-like" evidence="9">
    <location>
        <begin position="80"/>
        <end position="241"/>
    </location>
</feature>
<accession>A0AA48GJQ3</accession>
<dbReference type="PROSITE" id="PS51257">
    <property type="entry name" value="PROKAR_LIPOPROTEIN"/>
    <property type="match status" value="1"/>
</dbReference>
<dbReference type="GO" id="GO:0005886">
    <property type="term" value="C:plasma membrane"/>
    <property type="evidence" value="ECO:0007669"/>
    <property type="project" value="UniProtKB-SubCell"/>
</dbReference>
<evidence type="ECO:0000256" key="2">
    <source>
        <dbReference type="ARBA" id="ARBA00022475"/>
    </source>
</evidence>
<keyword evidence="6 8" id="KW-1133">Transmembrane helix</keyword>
<dbReference type="Proteomes" id="UP001238179">
    <property type="component" value="Chromosome"/>
</dbReference>
<organism evidence="10 11">
    <name type="scientific">Mesoterricola silvestris</name>
    <dbReference type="NCBI Taxonomy" id="2927979"/>
    <lineage>
        <taxon>Bacteria</taxon>
        <taxon>Pseudomonadati</taxon>
        <taxon>Acidobacteriota</taxon>
        <taxon>Holophagae</taxon>
        <taxon>Holophagales</taxon>
        <taxon>Holophagaceae</taxon>
        <taxon>Mesoterricola</taxon>
    </lineage>
</organism>
<evidence type="ECO:0000256" key="7">
    <source>
        <dbReference type="ARBA" id="ARBA00023136"/>
    </source>
</evidence>
<feature type="transmembrane region" description="Helical" evidence="8">
    <location>
        <begin position="20"/>
        <end position="41"/>
    </location>
</feature>
<name>A0AA48GJQ3_9BACT</name>
<dbReference type="KEGG" id="msil:METEAL_01680"/>
<dbReference type="Pfam" id="PF13231">
    <property type="entry name" value="PMT_2"/>
    <property type="match status" value="1"/>
</dbReference>
<feature type="transmembrane region" description="Helical" evidence="8">
    <location>
        <begin position="338"/>
        <end position="355"/>
    </location>
</feature>
<sequence>MTPPPRPGLRYPLAFLSEKIGVYNTMALACGVAAALFLVGLDNHALWDYHEPYVGGIIQEMAAGGRWIVPTLNGQPYLEKPPLHYLLGVASTALAGTYDPWALRLPSALMAIGTVAWITWLGCRLQSARAGLWGGLLAATHVLFFRMGHQAVVDITLTAALSGTLGLALLALAEPERGLWVQLFWASLGPLFLAKGVIGPAMALWAVAFLLAVDRGAIRRFLRPGWGQGAGLALILAWVLPLALQGGRAHLSEVFLRNTLGRFLERADLVPRTGRLDEHREPVLFYLGRTPGNLLPWVGIWCASLVPGGWRGVRSWGIPVVLAATLALLTASSEKRMVYLLPVLPLSFLHTGLWLDRVLDRGPGVLARGAIRATLVLALVLGAGMPWFVVARVGMPWPEALAMALPALGLGAASLAMAARGRLEGALRWTLAQWVVTLLLFMVVAVPHLDREWNPILEPYLEAKKLEEQGAMVIQGRLEETQVGFANLTFGRTLPRVEDAQAVREALAQPGPVALLLEPRHFWRGELRAQAEGAVEIPTEASRSKRLRDRTPVLLLNRRAVDLLD</sequence>
<evidence type="ECO:0000259" key="9">
    <source>
        <dbReference type="Pfam" id="PF13231"/>
    </source>
</evidence>
<dbReference type="InterPro" id="IPR050297">
    <property type="entry name" value="LipidA_mod_glycosyltrf_83"/>
</dbReference>
<comment type="subcellular location">
    <subcellularLocation>
        <location evidence="1">Cell membrane</location>
        <topology evidence="1">Multi-pass membrane protein</topology>
    </subcellularLocation>
</comment>
<proteinExistence type="predicted"/>
<keyword evidence="3" id="KW-0328">Glycosyltransferase</keyword>
<evidence type="ECO:0000256" key="3">
    <source>
        <dbReference type="ARBA" id="ARBA00022676"/>
    </source>
</evidence>
<dbReference type="AlphaFoldDB" id="A0AA48GJQ3"/>